<dbReference type="PANTHER" id="PTHR15180">
    <property type="entry name" value="GENERAL TRANSCRIPTION FACTOR 3C POLYPEPTIDE 1"/>
    <property type="match status" value="1"/>
</dbReference>
<comment type="subcellular location">
    <subcellularLocation>
        <location evidence="1">Nucleus</location>
    </subcellularLocation>
</comment>
<keyword evidence="2" id="KW-0597">Phosphoprotein</keyword>
<feature type="domain" description="B-block binding subunit of TFIIIC" evidence="7">
    <location>
        <begin position="109"/>
        <end position="192"/>
    </location>
</feature>
<dbReference type="STRING" id="74649.A0A2P6RYL0"/>
<dbReference type="GO" id="GO:0003677">
    <property type="term" value="F:DNA binding"/>
    <property type="evidence" value="ECO:0007669"/>
    <property type="project" value="UniProtKB-KW"/>
</dbReference>
<dbReference type="GO" id="GO:0005634">
    <property type="term" value="C:nucleus"/>
    <property type="evidence" value="ECO:0007669"/>
    <property type="project" value="UniProtKB-SubCell"/>
</dbReference>
<name>A0A2P6RYL0_ROSCH</name>
<feature type="domain" description="DUF7645" evidence="11">
    <location>
        <begin position="926"/>
        <end position="981"/>
    </location>
</feature>
<evidence type="ECO:0000259" key="12">
    <source>
        <dbReference type="Pfam" id="PF24657"/>
    </source>
</evidence>
<dbReference type="OMA" id="VESHNMS"/>
<feature type="region of interest" description="Disordered" evidence="6">
    <location>
        <begin position="1748"/>
        <end position="1770"/>
    </location>
</feature>
<dbReference type="InterPro" id="IPR007309">
    <property type="entry name" value="TFIIIC_Bblock-bd"/>
</dbReference>
<dbReference type="InterPro" id="IPR056063">
    <property type="entry name" value="DUF7646"/>
</dbReference>
<dbReference type="GO" id="GO:0000127">
    <property type="term" value="C:transcription factor TFIIIC complex"/>
    <property type="evidence" value="ECO:0007669"/>
    <property type="project" value="InterPro"/>
</dbReference>
<evidence type="ECO:0000313" key="15">
    <source>
        <dbReference type="Proteomes" id="UP000238479"/>
    </source>
</evidence>
<dbReference type="Pfam" id="PF24101">
    <property type="entry name" value="WHD_GTF3C1"/>
    <property type="match status" value="1"/>
</dbReference>
<dbReference type="InterPro" id="IPR035625">
    <property type="entry name" value="Tfc3-like_eWH"/>
</dbReference>
<evidence type="ECO:0000313" key="14">
    <source>
        <dbReference type="EMBL" id="PRQ51502.1"/>
    </source>
</evidence>
<evidence type="ECO:0000259" key="10">
    <source>
        <dbReference type="Pfam" id="PF24538"/>
    </source>
</evidence>
<feature type="domain" description="DUF7646" evidence="12">
    <location>
        <begin position="333"/>
        <end position="417"/>
    </location>
</feature>
<dbReference type="Proteomes" id="UP000238479">
    <property type="component" value="Chromosome 2"/>
</dbReference>
<feature type="region of interest" description="Disordered" evidence="6">
    <location>
        <begin position="465"/>
        <end position="490"/>
    </location>
</feature>
<feature type="domain" description="GTF3C1 extended winged-helix" evidence="9">
    <location>
        <begin position="549"/>
        <end position="658"/>
    </location>
</feature>
<evidence type="ECO:0000259" key="13">
    <source>
        <dbReference type="Pfam" id="PF24658"/>
    </source>
</evidence>
<dbReference type="InterPro" id="IPR056062">
    <property type="entry name" value="DUF7645"/>
</dbReference>
<dbReference type="CDD" id="cd16169">
    <property type="entry name" value="Tau138_eWH"/>
    <property type="match status" value="1"/>
</dbReference>
<dbReference type="Gramene" id="PRQ51502">
    <property type="protein sequence ID" value="PRQ51502"/>
    <property type="gene ID" value="RchiOBHm_Chr2g0145161"/>
</dbReference>
<evidence type="ECO:0000256" key="1">
    <source>
        <dbReference type="ARBA" id="ARBA00004123"/>
    </source>
</evidence>
<evidence type="ECO:0000256" key="2">
    <source>
        <dbReference type="ARBA" id="ARBA00022553"/>
    </source>
</evidence>
<feature type="region of interest" description="Disordered" evidence="6">
    <location>
        <begin position="982"/>
        <end position="1011"/>
    </location>
</feature>
<dbReference type="SUPFAM" id="SSF46785">
    <property type="entry name" value="Winged helix' DNA-binding domain"/>
    <property type="match status" value="1"/>
</dbReference>
<dbReference type="Pfam" id="PF24655">
    <property type="entry name" value="DUF7645"/>
    <property type="match status" value="1"/>
</dbReference>
<evidence type="ECO:0000259" key="7">
    <source>
        <dbReference type="Pfam" id="PF04182"/>
    </source>
</evidence>
<dbReference type="InterPro" id="IPR056064">
    <property type="entry name" value="DUF7647"/>
</dbReference>
<feature type="domain" description="DUF7647" evidence="13">
    <location>
        <begin position="744"/>
        <end position="923"/>
    </location>
</feature>
<dbReference type="GO" id="GO:0042791">
    <property type="term" value="P:5S class rRNA transcription by RNA polymerase III"/>
    <property type="evidence" value="ECO:0007669"/>
    <property type="project" value="TreeGrafter"/>
</dbReference>
<feature type="domain" description="General transcription factor 3C polypeptide 1 winged-helix" evidence="8">
    <location>
        <begin position="1"/>
        <end position="98"/>
    </location>
</feature>
<feature type="compositionally biased region" description="Basic and acidic residues" evidence="6">
    <location>
        <begin position="1752"/>
        <end position="1770"/>
    </location>
</feature>
<dbReference type="InterPro" id="IPR036390">
    <property type="entry name" value="WH_DNA-bd_sf"/>
</dbReference>
<evidence type="ECO:0000259" key="9">
    <source>
        <dbReference type="Pfam" id="PF24101"/>
    </source>
</evidence>
<evidence type="ECO:0000256" key="5">
    <source>
        <dbReference type="ARBA" id="ARBA00023242"/>
    </source>
</evidence>
<organism evidence="14 15">
    <name type="scientific">Rosa chinensis</name>
    <name type="common">China rose</name>
    <dbReference type="NCBI Taxonomy" id="74649"/>
    <lineage>
        <taxon>Eukaryota</taxon>
        <taxon>Viridiplantae</taxon>
        <taxon>Streptophyta</taxon>
        <taxon>Embryophyta</taxon>
        <taxon>Tracheophyta</taxon>
        <taxon>Spermatophyta</taxon>
        <taxon>Magnoliopsida</taxon>
        <taxon>eudicotyledons</taxon>
        <taxon>Gunneridae</taxon>
        <taxon>Pentapetalae</taxon>
        <taxon>rosids</taxon>
        <taxon>fabids</taxon>
        <taxon>Rosales</taxon>
        <taxon>Rosaceae</taxon>
        <taxon>Rosoideae</taxon>
        <taxon>Rosoideae incertae sedis</taxon>
        <taxon>Rosa</taxon>
    </lineage>
</organism>
<dbReference type="InterPro" id="IPR056020">
    <property type="entry name" value="DUF7599"/>
</dbReference>
<dbReference type="OrthoDB" id="68020at2759"/>
<proteinExistence type="predicted"/>
<evidence type="ECO:0000256" key="3">
    <source>
        <dbReference type="ARBA" id="ARBA00023125"/>
    </source>
</evidence>
<comment type="caution">
    <text evidence="14">The sequence shown here is derived from an EMBL/GenBank/DDBJ whole genome shotgun (WGS) entry which is preliminary data.</text>
</comment>
<evidence type="ECO:0000256" key="6">
    <source>
        <dbReference type="SAM" id="MobiDB-lite"/>
    </source>
</evidence>
<keyword evidence="15" id="KW-1185">Reference proteome</keyword>
<dbReference type="Pfam" id="PF23704">
    <property type="entry name" value="WHD_GTF3C1_N"/>
    <property type="match status" value="1"/>
</dbReference>
<dbReference type="Pfam" id="PF24658">
    <property type="entry name" value="DUF7647"/>
    <property type="match status" value="1"/>
</dbReference>
<gene>
    <name evidence="14" type="ORF">RchiOBHm_Chr2g0145161</name>
</gene>
<keyword evidence="4" id="KW-0804">Transcription</keyword>
<reference evidence="14 15" key="1">
    <citation type="journal article" date="2018" name="Nat. Genet.">
        <title>The Rosa genome provides new insights in the design of modern roses.</title>
        <authorList>
            <person name="Bendahmane M."/>
        </authorList>
    </citation>
    <scope>NUCLEOTIDE SEQUENCE [LARGE SCALE GENOMIC DNA]</scope>
    <source>
        <strain evidence="15">cv. Old Blush</strain>
    </source>
</reference>
<feature type="compositionally biased region" description="Polar residues" evidence="6">
    <location>
        <begin position="465"/>
        <end position="480"/>
    </location>
</feature>
<feature type="compositionally biased region" description="Basic residues" evidence="6">
    <location>
        <begin position="993"/>
        <end position="1002"/>
    </location>
</feature>
<dbReference type="Pfam" id="PF24538">
    <property type="entry name" value="DUF7599"/>
    <property type="match status" value="1"/>
</dbReference>
<dbReference type="InterPro" id="IPR044210">
    <property type="entry name" value="Tfc3-like"/>
</dbReference>
<dbReference type="EMBL" id="PDCK01000040">
    <property type="protein sequence ID" value="PRQ51502.1"/>
    <property type="molecule type" value="Genomic_DNA"/>
</dbReference>
<dbReference type="InterPro" id="IPR056428">
    <property type="entry name" value="WH_GTF3C1"/>
</dbReference>
<dbReference type="PANTHER" id="PTHR15180:SF1">
    <property type="entry name" value="GENERAL TRANSCRIPTION FACTOR 3C POLYPEPTIDE 1"/>
    <property type="match status" value="1"/>
</dbReference>
<keyword evidence="3 14" id="KW-0238">DNA-binding</keyword>
<protein>
    <submittedName>
        <fullName evidence="14">Putative B-block binding subunit of TFIIIC, winged helix-turn-helix DNA-binding protein</fullName>
    </submittedName>
</protein>
<evidence type="ECO:0000259" key="11">
    <source>
        <dbReference type="Pfam" id="PF24655"/>
    </source>
</evidence>
<dbReference type="Pfam" id="PF24657">
    <property type="entry name" value="DUF7646"/>
    <property type="match status" value="1"/>
</dbReference>
<dbReference type="InterPro" id="IPR056467">
    <property type="entry name" value="eWH_GTF3C1"/>
</dbReference>
<keyword evidence="5" id="KW-0539">Nucleus</keyword>
<dbReference type="GO" id="GO:0006384">
    <property type="term" value="P:transcription initiation at RNA polymerase III promoter"/>
    <property type="evidence" value="ECO:0007669"/>
    <property type="project" value="InterPro"/>
</dbReference>
<sequence length="1885" mass="212319">MDSILNSAIEEICSYLQNGLSLQTLWSRLSSSSNLDLSPTLKQSLWDALRSVPTLKFRAQNDRYAPTDSSIHSFQDAEKLNLKLVADEALRNNFMGLYNVDSVNANLSAVQRHTLERVVMARGNGITQTQLAKELGIEGRNFHYAVKNLECQGLLVRQSALLRTKEAGDEGELRNNPSVTTTNMLYLYRHAKPLSAQQKIEITKEERAKESFVNVKESPASGDGFAGNVLVKDYLPAMKAVCNKLEEANGKVLVVSDIKKELGYSKTSGHRAWRNICQRLKAAHLVEVFDAKVNGKVESCLRFVENSSPMKVEPREVVHVDEDFVEEQQVKFGKKCKISDQLVELPIEHQIYELIDAAGSEGLTRNEVMERLGIDNKKNYTRFVSMCSRFDMSLQPEMHKKAVAYRFRTSGKHKSESTNAFLRKSKDANDSKIFSLNVGSVDALRSDQFQTGSVSDCWSLNSDTAGPENMNNIETNTDPSAGSLGRNEFDDMPETSQQLLLGPKDTTSDSQVSLVSAGVEPNGALSEIPAALSKPLAKGSDPRYPCMSLTVDNTRREKRILERLEGEKFILRAELYRWLVSLETDKCTATDRKTIDRILQKLQQLGHCKCIDISVPVVTNLGRTRTTVVVLHPSVQSLTPELVSEIHDAWRSFEIQSRGKCSSRWREKNSGSVPVLEDVQRTQTHVSAQRQTLSSEAMRANGFILAKMVRAKLLHSFLWDYLYGSSGSNDALSFGRDVIEPRDPHGTRKLFSLEATMKAIPVELFLQVAGSTKNFEDMIEKCKRGLCLSDLSREEYKSLMDTHATGRLSLVIDILRRLKLIRMVCDHHSENGFQVPPPMISAYALELKPYVEEPVSKDAISLSFGSRDLRPRIRHDFSLASREAVDEYWQTLEYCYAAADPRAALLAFPGSCVHEVSHHRSWTKLGVMTAAQRDELLKRVVKDDPSEKLSFKECGKIAKDLNLTLEQVLRVYYNKRRQHLDGLQNNTDEVQSKKRRRRKRKRSSESRSVDFTENYEVTGQLEEQIHPTVSDTVEQLEELNLLVTSYEHDSHLQALDNCLETGQEPEPNEDNEGCHSIITKGSFSKLKPLRPSKRNKLHSTRQRRFSWTEEADRQLIIQYVRHRATLGAKIHRINWASVTDLPAPPIACMKRMASLKSNRKFRLAVMRLCNILSERYAKILEKTQNRSLNKDDCNLLLRDSIGEGHDSKLPNISDHNPETGLQEEPWDDFDDVYVKKSLEEVLHHKRLAKFDASKRVGSTGEDWSDLNTSECDPQESELIVSTAPYEDVQNHGSREKISARRSCYQHLNEKYFKLLHGVDVSTQVYKSLAVSNAVELFKLVFLSTSTAPEVPNLLAGILRRYSECDLFAAFNYLRDKKFMVGGNGSQKFSLSQQFLHNTSASPFPINSGKRATKFAHWLYEKDKDLMEGGIDLSTDLQCGDIFHLFALVSSGEMSISPCLPDEGVGEAEESRSSKRKADINELLDDEKTKKLKSFVAAEGEIISRREKGFPGITVSVSRAEFSIANSIDLFKEDAPIGDKHFGGNHQLECTSDQSSLSHSDCMKEIFNSGSTVPVLEIGCESPWEGMVAYAEHLLPLHPAQDQSSPIQPEVFRTVYIAIQKAGDQGLSIEEVSRIMNIPGEKMTDLIIDVLQTFERVLKVNAYDSIRVVDSLYRGKYFMTSVSGSNQKLKPPSWRKPLGDDGHILFLSENRDNGAAPSEREINADVHKLTILNFPEEVDEPSYVKQISSVPESYREGKGGDAEDESSRSSNDRLCMPIFPWINGDGSTNKIVYKGLRRRVLGVVMQNPAILEDEIIRRMDVLNPQSCRKLLELMVLDNHLHVRKMHQTACIGPPPILGTLLGSSFKPSKLVCREHYFANPMSTSLL</sequence>
<feature type="domain" description="DUF7599" evidence="10">
    <location>
        <begin position="232"/>
        <end position="314"/>
    </location>
</feature>
<evidence type="ECO:0000259" key="8">
    <source>
        <dbReference type="Pfam" id="PF23704"/>
    </source>
</evidence>
<accession>A0A2P6RYL0</accession>
<dbReference type="Pfam" id="PF04182">
    <property type="entry name" value="B-block_TFIIIC"/>
    <property type="match status" value="1"/>
</dbReference>
<evidence type="ECO:0000256" key="4">
    <source>
        <dbReference type="ARBA" id="ARBA00023163"/>
    </source>
</evidence>